<sequence length="266" mass="31222">MDWKKTKTIFILTFLILNIFLGYQLSQKLAKSKLDTIFNPTLEKQLEDNNIKYKDSLPNSYDDKQTLISGQRAPFSENEIKAKTSKLNKNSTDTTLIFDLKKPVELDKDDLTRDVSRFLKDNVYRGNEYQFYKKDTKNRKIWFTQVYQGKPIFFNTEDDSSRPSGMVMFEWNDKGYLTRYTQTFISVYRQGTKQEIIPPMKAIEKLYRNNYLSIGDKIEKIVLGYYSLANVENVQVYAPTWSIETQNDHYFVNATDSSVQEVDKGQ</sequence>
<dbReference type="Pfam" id="PF09648">
    <property type="entry name" value="YycI"/>
    <property type="match status" value="1"/>
</dbReference>
<reference evidence="2 3" key="1">
    <citation type="journal article" date="2014" name="Antonie Van Leeuwenhoek">
        <title>Fictibacillus enclensis sp. nov., isolated from marine sediment.</title>
        <authorList>
            <person name="Dastager S.G."/>
            <person name="Mawlankar R."/>
            <person name="Srinivasan K."/>
            <person name="Tang S.K."/>
            <person name="Lee J.C."/>
            <person name="Ramana V.V."/>
            <person name="Shouche Y.S."/>
        </authorList>
    </citation>
    <scope>NUCLEOTIDE SEQUENCE [LARGE SCALE GENOMIC DNA]</scope>
    <source>
        <strain evidence="2 3">NIO-1003</strain>
    </source>
</reference>
<dbReference type="InterPro" id="IPR018604">
    <property type="entry name" value="YycI-like"/>
</dbReference>
<dbReference type="Gene3D" id="2.40.128.690">
    <property type="entry name" value="YycH protein, domain 3-like"/>
    <property type="match status" value="1"/>
</dbReference>
<dbReference type="EMBL" id="LNQN01000005">
    <property type="protein sequence ID" value="KSU81701.1"/>
    <property type="molecule type" value="Genomic_DNA"/>
</dbReference>
<dbReference type="AlphaFoldDB" id="A0A0V8J3J5"/>
<proteinExistence type="predicted"/>
<protein>
    <recommendedName>
        <fullName evidence="1">Regulatory protein YycH-like domain-containing protein</fullName>
    </recommendedName>
</protein>
<name>A0A0V8J3J5_9BACL</name>
<dbReference type="GO" id="GO:0016020">
    <property type="term" value="C:membrane"/>
    <property type="evidence" value="ECO:0007669"/>
    <property type="project" value="InterPro"/>
</dbReference>
<dbReference type="RefSeq" id="WP_061973153.1">
    <property type="nucleotide sequence ID" value="NZ_FMAV01000003.1"/>
</dbReference>
<dbReference type="Proteomes" id="UP000054099">
    <property type="component" value="Unassembled WGS sequence"/>
</dbReference>
<keyword evidence="3" id="KW-1185">Reference proteome</keyword>
<gene>
    <name evidence="2" type="ORF">AS030_15525</name>
</gene>
<accession>A0A0V8J3J5</accession>
<evidence type="ECO:0000313" key="3">
    <source>
        <dbReference type="Proteomes" id="UP000054099"/>
    </source>
</evidence>
<organism evidence="2 3">
    <name type="scientific">Fictibacillus enclensis</name>
    <dbReference type="NCBI Taxonomy" id="1017270"/>
    <lineage>
        <taxon>Bacteria</taxon>
        <taxon>Bacillati</taxon>
        <taxon>Bacillota</taxon>
        <taxon>Bacilli</taxon>
        <taxon>Bacillales</taxon>
        <taxon>Fictibacillaceae</taxon>
        <taxon>Fictibacillus</taxon>
    </lineage>
</organism>
<evidence type="ECO:0000259" key="1">
    <source>
        <dbReference type="Pfam" id="PF09648"/>
    </source>
</evidence>
<comment type="caution">
    <text evidence="2">The sequence shown here is derived from an EMBL/GenBank/DDBJ whole genome shotgun (WGS) entry which is preliminary data.</text>
</comment>
<dbReference type="OrthoDB" id="2388036at2"/>
<evidence type="ECO:0000313" key="2">
    <source>
        <dbReference type="EMBL" id="KSU81701.1"/>
    </source>
</evidence>
<feature type="domain" description="Regulatory protein YycH-like" evidence="1">
    <location>
        <begin position="40"/>
        <end position="255"/>
    </location>
</feature>